<gene>
    <name evidence="1" type="ordered locus">XNC1_1844</name>
</gene>
<dbReference type="EMBL" id="FN667742">
    <property type="protein sequence ID" value="CBJ89904.1"/>
    <property type="molecule type" value="Genomic_DNA"/>
</dbReference>
<evidence type="ECO:0000313" key="1">
    <source>
        <dbReference type="EMBL" id="CBJ89904.1"/>
    </source>
</evidence>
<protein>
    <submittedName>
        <fullName evidence="1">Uncharacterized protein</fullName>
    </submittedName>
</protein>
<accession>D3VD38</accession>
<dbReference type="Proteomes" id="UP000008075">
    <property type="component" value="Chromosome"/>
</dbReference>
<reference evidence="1 2" key="1">
    <citation type="journal article" date="2011" name="PLoS ONE">
        <title>The entomopathogenic bacterial endosymbionts xenorhabdus and photorhabdus: convergent lifestyles from divergent genomes.</title>
        <authorList>
            <person name="Chaston J.M."/>
            <person name="Suen G."/>
            <person name="Tucker S.L."/>
            <person name="Andersen A.W."/>
            <person name="Bhasin A."/>
            <person name="Bode E."/>
            <person name="Bode H.B."/>
            <person name="Brachmann A.O."/>
            <person name="Cowles C.E."/>
            <person name="Cowles K.N."/>
            <person name="Darby C."/>
            <person name="de Leon L."/>
            <person name="Drace K."/>
            <person name="Du Z."/>
            <person name="Givaudan A."/>
            <person name="Herbert Tran E.E."/>
            <person name="Jewell K.A."/>
            <person name="Knack J.J."/>
            <person name="Krasomil-Osterfeld K.C."/>
            <person name="Kukor R."/>
            <person name="Lanois A."/>
            <person name="Latreille P."/>
            <person name="Leimgruber N.K."/>
            <person name="Lipke C.M."/>
            <person name="Liu R."/>
            <person name="Lu X."/>
            <person name="Martens E.C."/>
            <person name="Marri P.R."/>
            <person name="Medigue C."/>
            <person name="Menard M.L."/>
            <person name="Miller N.M."/>
            <person name="Morales-Soto N."/>
            <person name="Norton S."/>
            <person name="Ogier J.C."/>
            <person name="Orchard S.S."/>
            <person name="Park D."/>
            <person name="Park Y."/>
            <person name="Qurollo B.A."/>
            <person name="Sugar D.R."/>
            <person name="Richards G.R."/>
            <person name="Rouy Z."/>
            <person name="Slominski B."/>
            <person name="Slominski K."/>
            <person name="Snyder H."/>
            <person name="Tjaden B.C."/>
            <person name="van der Hoeven R."/>
            <person name="Welch R.D."/>
            <person name="Wheeler C."/>
            <person name="Xiang B."/>
            <person name="Barbazuk B."/>
            <person name="Gaudriault S."/>
            <person name="Goodner B."/>
            <person name="Slater S.C."/>
            <person name="Forst S."/>
            <person name="Goldman B.S."/>
            <person name="Goodrich-Blair H."/>
        </authorList>
    </citation>
    <scope>NUCLEOTIDE SEQUENCE [LARGE SCALE GENOMIC DNA]</scope>
    <source>
        <strain evidence="2">ATCC 19061 / DSM 3370 / CCUG 14189 / LMG 1036 / NCIMB 9965 / AN6</strain>
    </source>
</reference>
<dbReference type="AlphaFoldDB" id="D3VD38"/>
<dbReference type="HOGENOM" id="CLU_3174918_0_0_6"/>
<dbReference type="KEGG" id="xne:XNC1_1844"/>
<keyword evidence="2" id="KW-1185">Reference proteome</keyword>
<proteinExistence type="predicted"/>
<evidence type="ECO:0000313" key="2">
    <source>
        <dbReference type="Proteomes" id="UP000008075"/>
    </source>
</evidence>
<organism evidence="1 2">
    <name type="scientific">Xenorhabdus nematophila (strain ATCC 19061 / DSM 3370 / CCUG 14189 / LMG 1036 / NCIMB 9965 / AN6)</name>
    <dbReference type="NCBI Taxonomy" id="406817"/>
    <lineage>
        <taxon>Bacteria</taxon>
        <taxon>Pseudomonadati</taxon>
        <taxon>Pseudomonadota</taxon>
        <taxon>Gammaproteobacteria</taxon>
        <taxon>Enterobacterales</taxon>
        <taxon>Morganellaceae</taxon>
        <taxon>Xenorhabdus</taxon>
    </lineage>
</organism>
<name>D3VD38_XENNA</name>
<sequence>MFVSGPREPNIEAIIKRAVDKAGTVNTLFVHSTITVWCAMPFFKLIF</sequence>